<dbReference type="AlphaFoldDB" id="A0A1T5GEG0"/>
<dbReference type="KEGG" id="asx:CDL62_01635"/>
<dbReference type="OrthoDB" id="9802030at2"/>
<proteinExistence type="predicted"/>
<protein>
    <submittedName>
        <fullName evidence="1">Uncharacterized protein</fullName>
    </submittedName>
</protein>
<evidence type="ECO:0000313" key="2">
    <source>
        <dbReference type="Proteomes" id="UP000191055"/>
    </source>
</evidence>
<name>A0A1T5GEG0_9BACT</name>
<gene>
    <name evidence="1" type="ORF">SAMN03080601_01830</name>
</gene>
<reference evidence="2" key="1">
    <citation type="submission" date="2017-02" db="EMBL/GenBank/DDBJ databases">
        <authorList>
            <person name="Varghese N."/>
            <person name="Submissions S."/>
        </authorList>
    </citation>
    <scope>NUCLEOTIDE SEQUENCE [LARGE SCALE GENOMIC DNA]</scope>
    <source>
        <strain evidence="2">DSM 24412</strain>
    </source>
</reference>
<evidence type="ECO:0000313" key="1">
    <source>
        <dbReference type="EMBL" id="SKC06667.1"/>
    </source>
</evidence>
<dbReference type="Proteomes" id="UP000191055">
    <property type="component" value="Unassembled WGS sequence"/>
</dbReference>
<dbReference type="EMBL" id="FUYV01000009">
    <property type="protein sequence ID" value="SKC06667.1"/>
    <property type="molecule type" value="Genomic_DNA"/>
</dbReference>
<accession>A0A1T5GEG0</accession>
<organism evidence="1 2">
    <name type="scientific">Alkalitalea saponilacus</name>
    <dbReference type="NCBI Taxonomy" id="889453"/>
    <lineage>
        <taxon>Bacteria</taxon>
        <taxon>Pseudomonadati</taxon>
        <taxon>Bacteroidota</taxon>
        <taxon>Bacteroidia</taxon>
        <taxon>Marinilabiliales</taxon>
        <taxon>Marinilabiliaceae</taxon>
        <taxon>Alkalitalea</taxon>
    </lineage>
</organism>
<dbReference type="RefSeq" id="WP_079557574.1">
    <property type="nucleotide sequence ID" value="NZ_CP021904.1"/>
</dbReference>
<sequence>MRKTLILLFLSFSICSFHLTGEEKNTNKEQQGQLLREKGEYVIEDSIIIEFSSASNWSVVNKNGRSNIFQRENGSYFKLVPACLKTTLESLLTDSTGYADSIYKLLSSIEFGETLNFRMFSPVTTYEKDTFYLSGHLIINNIAFKIDGILYTEKDKSHFTELVNSFSLNYKP</sequence>
<keyword evidence="2" id="KW-1185">Reference proteome</keyword>